<dbReference type="Gene3D" id="3.40.50.300">
    <property type="entry name" value="P-loop containing nucleotide triphosphate hydrolases"/>
    <property type="match status" value="2"/>
</dbReference>
<dbReference type="InterPro" id="IPR001650">
    <property type="entry name" value="Helicase_C-like"/>
</dbReference>
<dbReference type="InterPro" id="IPR027417">
    <property type="entry name" value="P-loop_NTPase"/>
</dbReference>
<keyword evidence="6" id="KW-1185">Reference proteome</keyword>
<organism evidence="5 6">
    <name type="scientific">Deinococcus multiflagellatus</name>
    <dbReference type="NCBI Taxonomy" id="1656887"/>
    <lineage>
        <taxon>Bacteria</taxon>
        <taxon>Thermotogati</taxon>
        <taxon>Deinococcota</taxon>
        <taxon>Deinococci</taxon>
        <taxon>Deinococcales</taxon>
        <taxon>Deinococcaceae</taxon>
        <taxon>Deinococcus</taxon>
    </lineage>
</organism>
<keyword evidence="2" id="KW-0808">Transferase</keyword>
<gene>
    <name evidence="5" type="ORF">ACFP90_02320</name>
</gene>
<feature type="domain" description="Helicase ATP-binding" evidence="4">
    <location>
        <begin position="186"/>
        <end position="337"/>
    </location>
</feature>
<evidence type="ECO:0000256" key="2">
    <source>
        <dbReference type="ARBA" id="ARBA00022679"/>
    </source>
</evidence>
<dbReference type="SUPFAM" id="SSF52540">
    <property type="entry name" value="P-loop containing nucleoside triphosphate hydrolases"/>
    <property type="match status" value="2"/>
</dbReference>
<proteinExistence type="predicted"/>
<evidence type="ECO:0000256" key="3">
    <source>
        <dbReference type="ARBA" id="ARBA00022801"/>
    </source>
</evidence>
<dbReference type="InterPro" id="IPR002941">
    <property type="entry name" value="DNA_methylase_N4/N6"/>
</dbReference>
<dbReference type="EMBL" id="JBHSWB010000001">
    <property type="protein sequence ID" value="MFC6659328.1"/>
    <property type="molecule type" value="Genomic_DNA"/>
</dbReference>
<dbReference type="SUPFAM" id="SSF53335">
    <property type="entry name" value="S-adenosyl-L-methionine-dependent methyltransferases"/>
    <property type="match status" value="1"/>
</dbReference>
<evidence type="ECO:0000313" key="5">
    <source>
        <dbReference type="EMBL" id="MFC6659328.1"/>
    </source>
</evidence>
<dbReference type="PANTHER" id="PTHR45766:SF6">
    <property type="entry name" value="SWI_SNF-RELATED MATRIX-ASSOCIATED ACTIN-DEPENDENT REGULATOR OF CHROMATIN SUBFAMILY A-LIKE PROTEIN 1"/>
    <property type="match status" value="1"/>
</dbReference>
<evidence type="ECO:0000259" key="4">
    <source>
        <dbReference type="PROSITE" id="PS51192"/>
    </source>
</evidence>
<dbReference type="RefSeq" id="WP_224604484.1">
    <property type="nucleotide sequence ID" value="NZ_JAIQXV010000001.1"/>
</dbReference>
<dbReference type="Pfam" id="PF00271">
    <property type="entry name" value="Helicase_C"/>
    <property type="match status" value="1"/>
</dbReference>
<dbReference type="InterPro" id="IPR014001">
    <property type="entry name" value="Helicase_ATP-bd"/>
</dbReference>
<sequence>MTKGTPDYLQAVSADGHLMGSTCDWPAGYGAEWQSLMEGQGGTVTRLTHDEYRQRALALPKHGQTITHAEYGEGTVKAVLPELDAVVAKSQRGEFLARPGTFTIGDRLTYTHEGQQMTGTVRGVFPDGQLRVVGDGLNVMHDIPAPAVARDAYTDFLNAKVVEAQPMGFTPADLPEVLKPFQRDLVTWALEQGRAALFAERGLGKALMELTWGHQVAGHTGRPVLILAPLAVTFQLEAEAQKFGLPAMVWDGGALPDAPVVLSNYEKLDALTEAGHIGTFAGVALDESSILKSFMGRTKMALIEAFQGTPYRLAATATPSPNDIVELGNHAEFLGIMEPGEMLTRWFINDTTQAQTFRLKRHGEAEFYHWLSTWARALRLPSDLQESYSDEGYARPAPEYVVHTVQTDHTGAAEEEGRLFRQVSASATSLHRELKLTLDQRAAQVAALVAAESQEPWAIWVHTNQEAEAVCRLIPEATEVRGNMTAAQKEEGLRAFSEGRARVLVTKPSIAGWGMNWQHCARTAVVSLNYSFEELYQVVGRFDRYGQQRPVQVHLVTTDTHQTVLGTLRRKEAEHRAMQDKLIAATRTAARGQSVRLDVGPAHRRTVEGDGYRLFNGDCCEVIKGLDTHSHDFQIFSPPFSNLYSYSPDLRDMGNTDDDQHFFAHFAFLIPELRRTLKPGRLCAVHVKNLPIYASQEGYTALRDFRGDTIRAFLNAPRGEDGSFWSYHSEICIDLDPVREMQRTKADGLLYKNIRENAAKNRQGMAEYVVVFRKWGPGMDETPRVTHDPAEFTLPMWQKYAAPVWYDINRTDVLNAKIARSDDDEKHLAPLQLDVIRRCVTLWTNPGEVVFTPFLGIGSEVYGALQVGRRGEGVELKPEYFTWAERHVSQAAEQAATRLFPLAAGGA</sequence>
<dbReference type="GO" id="GO:0008168">
    <property type="term" value="F:methyltransferase activity"/>
    <property type="evidence" value="ECO:0007669"/>
    <property type="project" value="UniProtKB-KW"/>
</dbReference>
<dbReference type="Gene3D" id="3.40.50.150">
    <property type="entry name" value="Vaccinia Virus protein VP39"/>
    <property type="match status" value="1"/>
</dbReference>
<dbReference type="SMART" id="SM00487">
    <property type="entry name" value="DEXDc"/>
    <property type="match status" value="1"/>
</dbReference>
<keyword evidence="3" id="KW-0378">Hydrolase</keyword>
<evidence type="ECO:0000313" key="6">
    <source>
        <dbReference type="Proteomes" id="UP001596317"/>
    </source>
</evidence>
<keyword evidence="1 5" id="KW-0489">Methyltransferase</keyword>
<reference evidence="6" key="1">
    <citation type="journal article" date="2019" name="Int. J. Syst. Evol. Microbiol.">
        <title>The Global Catalogue of Microorganisms (GCM) 10K type strain sequencing project: providing services to taxonomists for standard genome sequencing and annotation.</title>
        <authorList>
            <consortium name="The Broad Institute Genomics Platform"/>
            <consortium name="The Broad Institute Genome Sequencing Center for Infectious Disease"/>
            <person name="Wu L."/>
            <person name="Ma J."/>
        </authorList>
    </citation>
    <scope>NUCLEOTIDE SEQUENCE [LARGE SCALE GENOMIC DNA]</scope>
    <source>
        <strain evidence="6">CCUG 63830</strain>
    </source>
</reference>
<accession>A0ABW1ZFT1</accession>
<dbReference type="PROSITE" id="PS51192">
    <property type="entry name" value="HELICASE_ATP_BIND_1"/>
    <property type="match status" value="1"/>
</dbReference>
<evidence type="ECO:0000256" key="1">
    <source>
        <dbReference type="ARBA" id="ARBA00022603"/>
    </source>
</evidence>
<comment type="caution">
    <text evidence="5">The sequence shown here is derived from an EMBL/GenBank/DDBJ whole genome shotgun (WGS) entry which is preliminary data.</text>
</comment>
<dbReference type="PRINTS" id="PR00508">
    <property type="entry name" value="S21N4MTFRASE"/>
</dbReference>
<dbReference type="PANTHER" id="PTHR45766">
    <property type="entry name" value="DNA ANNEALING HELICASE AND ENDONUCLEASE ZRANB3 FAMILY MEMBER"/>
    <property type="match status" value="1"/>
</dbReference>
<dbReference type="Pfam" id="PF01555">
    <property type="entry name" value="N6_N4_Mtase"/>
    <property type="match status" value="1"/>
</dbReference>
<protein>
    <submittedName>
        <fullName evidence="5">DNA methyltransferase</fullName>
    </submittedName>
</protein>
<dbReference type="GO" id="GO:0032259">
    <property type="term" value="P:methylation"/>
    <property type="evidence" value="ECO:0007669"/>
    <property type="project" value="UniProtKB-KW"/>
</dbReference>
<dbReference type="InterPro" id="IPR029063">
    <property type="entry name" value="SAM-dependent_MTases_sf"/>
</dbReference>
<dbReference type="Proteomes" id="UP001596317">
    <property type="component" value="Unassembled WGS sequence"/>
</dbReference>
<name>A0ABW1ZFT1_9DEIO</name>
<dbReference type="InterPro" id="IPR001091">
    <property type="entry name" value="RM_Methyltransferase"/>
</dbReference>